<dbReference type="Gene3D" id="1.20.81.30">
    <property type="entry name" value="Type II secretion system (T2SS), domain F"/>
    <property type="match status" value="2"/>
</dbReference>
<evidence type="ECO:0000256" key="9">
    <source>
        <dbReference type="RuleBase" id="RU003923"/>
    </source>
</evidence>
<keyword evidence="3 9" id="KW-0813">Transport</keyword>
<evidence type="ECO:0000256" key="5">
    <source>
        <dbReference type="ARBA" id="ARBA00022519"/>
    </source>
</evidence>
<evidence type="ECO:0000256" key="2">
    <source>
        <dbReference type="ARBA" id="ARBA00005745"/>
    </source>
</evidence>
<comment type="subcellular location">
    <subcellularLocation>
        <location evidence="1">Cell inner membrane</location>
        <topology evidence="1">Multi-pass membrane protein</topology>
    </subcellularLocation>
    <subcellularLocation>
        <location evidence="9">Cell membrane</location>
        <topology evidence="9">Multi-pass membrane protein</topology>
    </subcellularLocation>
</comment>
<feature type="transmembrane region" description="Helical" evidence="10">
    <location>
        <begin position="219"/>
        <end position="238"/>
    </location>
</feature>
<dbReference type="InterPro" id="IPR018076">
    <property type="entry name" value="T2SS_GspF_dom"/>
</dbReference>
<keyword evidence="8 10" id="KW-0472">Membrane</keyword>
<proteinExistence type="inferred from homology"/>
<dbReference type="FunFam" id="1.20.81.30:FF:000001">
    <property type="entry name" value="Type II secretion system protein F"/>
    <property type="match status" value="2"/>
</dbReference>
<evidence type="ECO:0000259" key="11">
    <source>
        <dbReference type="Pfam" id="PF00482"/>
    </source>
</evidence>
<dbReference type="GO" id="GO:0005886">
    <property type="term" value="C:plasma membrane"/>
    <property type="evidence" value="ECO:0007669"/>
    <property type="project" value="UniProtKB-SubCell"/>
</dbReference>
<dbReference type="GO" id="GO:0015628">
    <property type="term" value="P:protein secretion by the type II secretion system"/>
    <property type="evidence" value="ECO:0007669"/>
    <property type="project" value="TreeGrafter"/>
</dbReference>
<evidence type="ECO:0000313" key="12">
    <source>
        <dbReference type="EMBL" id="NGO38561.1"/>
    </source>
</evidence>
<dbReference type="EMBL" id="JAAKYA010000023">
    <property type="protein sequence ID" value="NGO38561.1"/>
    <property type="molecule type" value="Genomic_DNA"/>
</dbReference>
<dbReference type="Proteomes" id="UP000477311">
    <property type="component" value="Unassembled WGS sequence"/>
</dbReference>
<keyword evidence="5" id="KW-0997">Cell inner membrane</keyword>
<evidence type="ECO:0000313" key="13">
    <source>
        <dbReference type="Proteomes" id="UP000477311"/>
    </source>
</evidence>
<dbReference type="AlphaFoldDB" id="A0A6M1RT73"/>
<keyword evidence="4" id="KW-1003">Cell membrane</keyword>
<name>A0A6M1RT73_9BACT</name>
<comment type="caution">
    <text evidence="12">The sequence shown here is derived from an EMBL/GenBank/DDBJ whole genome shotgun (WGS) entry which is preliminary data.</text>
</comment>
<keyword evidence="6 9" id="KW-0812">Transmembrane</keyword>
<evidence type="ECO:0000256" key="3">
    <source>
        <dbReference type="ARBA" id="ARBA00022448"/>
    </source>
</evidence>
<dbReference type="PANTHER" id="PTHR30012">
    <property type="entry name" value="GENERAL SECRETION PATHWAY PROTEIN"/>
    <property type="match status" value="1"/>
</dbReference>
<dbReference type="InterPro" id="IPR003004">
    <property type="entry name" value="GspF/PilC"/>
</dbReference>
<dbReference type="PROSITE" id="PS00874">
    <property type="entry name" value="T2SP_F"/>
    <property type="match status" value="1"/>
</dbReference>
<dbReference type="RefSeq" id="WP_165106107.1">
    <property type="nucleotide sequence ID" value="NZ_JAAKYA010000023.1"/>
</dbReference>
<keyword evidence="13" id="KW-1185">Reference proteome</keyword>
<dbReference type="InterPro" id="IPR042094">
    <property type="entry name" value="T2SS_GspF_sf"/>
</dbReference>
<evidence type="ECO:0000256" key="4">
    <source>
        <dbReference type="ARBA" id="ARBA00022475"/>
    </source>
</evidence>
<dbReference type="PANTHER" id="PTHR30012:SF7">
    <property type="entry name" value="PROTEIN TRANSPORT PROTEIN HOFC HOMOLOG"/>
    <property type="match status" value="1"/>
</dbReference>
<accession>A0A6M1RT73</accession>
<gene>
    <name evidence="12" type="ORF">G4L39_03990</name>
</gene>
<dbReference type="InterPro" id="IPR001992">
    <property type="entry name" value="T2SS_GspF/T4SS_PilC_CS"/>
</dbReference>
<reference evidence="12 13" key="1">
    <citation type="submission" date="2020-02" db="EMBL/GenBank/DDBJ databases">
        <title>Draft genome sequence of Limisphaera ngatamarikiensis NGM72.4T, a thermophilic Verrucomicrobia grouped in subdivision 3.</title>
        <authorList>
            <person name="Carere C.R."/>
            <person name="Steen J."/>
            <person name="Hugenholtz P."/>
            <person name="Stott M.B."/>
        </authorList>
    </citation>
    <scope>NUCLEOTIDE SEQUENCE [LARGE SCALE GENOMIC DNA]</scope>
    <source>
        <strain evidence="12 13">NGM72.4</strain>
    </source>
</reference>
<feature type="domain" description="Type II secretion system protein GspF" evidence="11">
    <location>
        <begin position="66"/>
        <end position="189"/>
    </location>
</feature>
<evidence type="ECO:0000256" key="8">
    <source>
        <dbReference type="ARBA" id="ARBA00023136"/>
    </source>
</evidence>
<dbReference type="PRINTS" id="PR00812">
    <property type="entry name" value="BCTERIALGSPF"/>
</dbReference>
<organism evidence="12 13">
    <name type="scientific">Limisphaera ngatamarikiensis</name>
    <dbReference type="NCBI Taxonomy" id="1324935"/>
    <lineage>
        <taxon>Bacteria</taxon>
        <taxon>Pseudomonadati</taxon>
        <taxon>Verrucomicrobiota</taxon>
        <taxon>Verrucomicrobiia</taxon>
        <taxon>Limisphaerales</taxon>
        <taxon>Limisphaeraceae</taxon>
        <taxon>Limisphaera</taxon>
    </lineage>
</organism>
<evidence type="ECO:0000256" key="1">
    <source>
        <dbReference type="ARBA" id="ARBA00004429"/>
    </source>
</evidence>
<keyword evidence="7 10" id="KW-1133">Transmembrane helix</keyword>
<sequence>MPAYVYVARDSVTGREVRSVVEAASEQAAIAALLNRNLLVLSIQERVGKKGRTSGGKVSLQDLVLFTRQLATMIDAGLAMVQSLQALAEQTTNKVMRDVIRDVCARVESGDSFSEALQKHPKVFSRLYVSMVAAGEKGGLLAEILARLATYLENTARLRKKVKSAMMYPTVVTIVAILITIFLLVKVVPVFGEIYSSFDAKLPGPTQFMIDLSQFVKRYILLLLVGGVAAAYSWLYFIRTPVGRKLWDSYRIRMPVFGTLAHKICLARFARTMASLVRSGVPILEVLQIVSQTVGNVVMETAIKAAAVDIERGEGISTALGKHPVFPVMIIRMITAGEQTGKIDNMLERVANFLDDEVETALSGLTSLIEPILIVVLGIIIGGMVICMFLPIFKMSEIVSGATRR</sequence>
<feature type="transmembrane region" description="Helical" evidence="10">
    <location>
        <begin position="372"/>
        <end position="393"/>
    </location>
</feature>
<feature type="transmembrane region" description="Helical" evidence="10">
    <location>
        <begin position="165"/>
        <end position="185"/>
    </location>
</feature>
<evidence type="ECO:0000256" key="6">
    <source>
        <dbReference type="ARBA" id="ARBA00022692"/>
    </source>
</evidence>
<dbReference type="Pfam" id="PF00482">
    <property type="entry name" value="T2SSF"/>
    <property type="match status" value="2"/>
</dbReference>
<protein>
    <submittedName>
        <fullName evidence="12">Type II secretion system F family protein</fullName>
    </submittedName>
</protein>
<evidence type="ECO:0000256" key="10">
    <source>
        <dbReference type="SAM" id="Phobius"/>
    </source>
</evidence>
<feature type="domain" description="Type II secretion system protein GspF" evidence="11">
    <location>
        <begin position="269"/>
        <end position="391"/>
    </location>
</feature>
<comment type="similarity">
    <text evidence="2 9">Belongs to the GSP F family.</text>
</comment>
<evidence type="ECO:0000256" key="7">
    <source>
        <dbReference type="ARBA" id="ARBA00022989"/>
    </source>
</evidence>